<evidence type="ECO:0000256" key="2">
    <source>
        <dbReference type="ARBA" id="ARBA00010790"/>
    </source>
</evidence>
<comment type="cofactor">
    <cofactor evidence="1">
        <name>FAD</name>
        <dbReference type="ChEBI" id="CHEBI:57692"/>
    </cofactor>
</comment>
<dbReference type="RefSeq" id="WP_220589336.1">
    <property type="nucleotide sequence ID" value="NZ_RKLQ01000002.1"/>
</dbReference>
<gene>
    <name evidence="7" type="ORF">EGD98_15870</name>
</gene>
<name>A0A8J7YGN4_9EURY</name>
<dbReference type="NCBIfam" id="NF002550">
    <property type="entry name" value="PRK02106.1"/>
    <property type="match status" value="1"/>
</dbReference>
<evidence type="ECO:0000256" key="3">
    <source>
        <dbReference type="ARBA" id="ARBA00022630"/>
    </source>
</evidence>
<evidence type="ECO:0000313" key="8">
    <source>
        <dbReference type="Proteomes" id="UP000783863"/>
    </source>
</evidence>
<keyword evidence="4" id="KW-0274">FAD</keyword>
<dbReference type="SUPFAM" id="SSF51905">
    <property type="entry name" value="FAD/NAD(P)-binding domain"/>
    <property type="match status" value="1"/>
</dbReference>
<dbReference type="InterPro" id="IPR007867">
    <property type="entry name" value="GMC_OxRtase_C"/>
</dbReference>
<dbReference type="InterPro" id="IPR012132">
    <property type="entry name" value="GMC_OxRdtase"/>
</dbReference>
<dbReference type="InterPro" id="IPR000172">
    <property type="entry name" value="GMC_OxRdtase_N"/>
</dbReference>
<keyword evidence="7" id="KW-0560">Oxidoreductase</keyword>
<dbReference type="Gene3D" id="3.50.50.60">
    <property type="entry name" value="FAD/NAD(P)-binding domain"/>
    <property type="match status" value="1"/>
</dbReference>
<dbReference type="SUPFAM" id="SSF54373">
    <property type="entry name" value="FAD-linked reductases, C-terminal domain"/>
    <property type="match status" value="1"/>
</dbReference>
<dbReference type="Proteomes" id="UP000783863">
    <property type="component" value="Unassembled WGS sequence"/>
</dbReference>
<protein>
    <submittedName>
        <fullName evidence="7">Choline dehydrogenase</fullName>
        <ecNumber evidence="7">1.1.99.1</ecNumber>
    </submittedName>
</protein>
<reference evidence="7" key="1">
    <citation type="submission" date="2021-06" db="EMBL/GenBank/DDBJ databases">
        <title>Halomicroarcula sp. F24A a new haloarchaeum isolated from saline soil.</title>
        <authorList>
            <person name="Duran-Viseras A."/>
            <person name="Sanchez-Porro C."/>
            <person name="Ventosa A."/>
        </authorList>
    </citation>
    <scope>NUCLEOTIDE SEQUENCE</scope>
    <source>
        <strain evidence="7">F24A</strain>
    </source>
</reference>
<comment type="similarity">
    <text evidence="2">Belongs to the GMC oxidoreductase family.</text>
</comment>
<dbReference type="EC" id="1.1.99.1" evidence="7"/>
<evidence type="ECO:0000256" key="1">
    <source>
        <dbReference type="ARBA" id="ARBA00001974"/>
    </source>
</evidence>
<dbReference type="Gene3D" id="3.30.560.10">
    <property type="entry name" value="Glucose Oxidase, domain 3"/>
    <property type="match status" value="1"/>
</dbReference>
<dbReference type="PIRSF" id="PIRSF000137">
    <property type="entry name" value="Alcohol_oxidase"/>
    <property type="match status" value="1"/>
</dbReference>
<keyword evidence="8" id="KW-1185">Reference proteome</keyword>
<dbReference type="PANTHER" id="PTHR11552:SF147">
    <property type="entry name" value="CHOLINE DEHYDROGENASE, MITOCHONDRIAL"/>
    <property type="match status" value="1"/>
</dbReference>
<dbReference type="AlphaFoldDB" id="A0A8J7YGN4"/>
<dbReference type="PROSITE" id="PS00624">
    <property type="entry name" value="GMC_OXRED_2"/>
    <property type="match status" value="1"/>
</dbReference>
<evidence type="ECO:0000256" key="4">
    <source>
        <dbReference type="ARBA" id="ARBA00022827"/>
    </source>
</evidence>
<comment type="caution">
    <text evidence="7">The sequence shown here is derived from an EMBL/GenBank/DDBJ whole genome shotgun (WGS) entry which is preliminary data.</text>
</comment>
<keyword evidence="3" id="KW-0285">Flavoprotein</keyword>
<dbReference type="PANTHER" id="PTHR11552">
    <property type="entry name" value="GLUCOSE-METHANOL-CHOLINE GMC OXIDOREDUCTASE"/>
    <property type="match status" value="1"/>
</dbReference>
<dbReference type="GO" id="GO:0050660">
    <property type="term" value="F:flavin adenine dinucleotide binding"/>
    <property type="evidence" value="ECO:0007669"/>
    <property type="project" value="InterPro"/>
</dbReference>
<feature type="domain" description="Glucose-methanol-choline oxidoreductase N-terminal" evidence="6">
    <location>
        <begin position="258"/>
        <end position="272"/>
    </location>
</feature>
<organism evidence="7 8">
    <name type="scientific">Haloarcula salinisoli</name>
    <dbReference type="NCBI Taxonomy" id="2487746"/>
    <lineage>
        <taxon>Archaea</taxon>
        <taxon>Methanobacteriati</taxon>
        <taxon>Methanobacteriota</taxon>
        <taxon>Stenosarchaea group</taxon>
        <taxon>Halobacteria</taxon>
        <taxon>Halobacteriales</taxon>
        <taxon>Haloarculaceae</taxon>
        <taxon>Haloarcula</taxon>
    </lineage>
</organism>
<dbReference type="PROSITE" id="PS00623">
    <property type="entry name" value="GMC_OXRED_1"/>
    <property type="match status" value="1"/>
</dbReference>
<evidence type="ECO:0000259" key="5">
    <source>
        <dbReference type="PROSITE" id="PS00623"/>
    </source>
</evidence>
<evidence type="ECO:0000313" key="7">
    <source>
        <dbReference type="EMBL" id="MBX0305147.1"/>
    </source>
</evidence>
<dbReference type="Pfam" id="PF05199">
    <property type="entry name" value="GMC_oxred_C"/>
    <property type="match status" value="1"/>
</dbReference>
<feature type="domain" description="Glucose-methanol-choline oxidoreductase N-terminal" evidence="5">
    <location>
        <begin position="84"/>
        <end position="107"/>
    </location>
</feature>
<dbReference type="EMBL" id="RKLQ01000002">
    <property type="protein sequence ID" value="MBX0305147.1"/>
    <property type="molecule type" value="Genomic_DNA"/>
</dbReference>
<sequence>MANVGGGTYDYVIVGAGPAGCVLANRLSADGDRVLLLEAGKPDEKREIGIPAAFVELFNSDVDWAYDTEPQTELNDRELYWPRGKTLGGSSSINAMIYARGQPEDYDHWAELGNDGWAYEDVLDYFKRAEHNERGSSEYHGTGGPRNVADHQSPNVLSEAFVEAGQAVGLRHNEDFNAGDQSGVGLYQVTQKDGERHSAADAYLKPVLDRSNLTAVTGAQVTRVRFDGRAAVGVEYVRDGSDEPKTVDASEEVILSAGAINSPQLLMLSGIGPADHLTDHDISVVNELSGVGRNLQDHLNVKVNYACEKPVSLEGAESLWNLLKYLVLKRGPLTSNVAEGGGFVSVTDEDDRPDIQLHFGPSYSVNHGFDNPDGHGFWLSALRLRPESRGRITLRSADPLDEPCIDPQYLTEGKDLEILLEGVKLVREILQSEPFDEYRGREVSPGPDVQSDEQLIEHIREAAETLYHPVGTCKMGEDDMAVVDDRLAVHGVDGLRVVDASVMPTITSGNTDAPTTMLAEKAADHILSRR</sequence>
<accession>A0A8J7YGN4</accession>
<dbReference type="InterPro" id="IPR036188">
    <property type="entry name" value="FAD/NAD-bd_sf"/>
</dbReference>
<evidence type="ECO:0000259" key="6">
    <source>
        <dbReference type="PROSITE" id="PS00624"/>
    </source>
</evidence>
<dbReference type="GO" id="GO:0008812">
    <property type="term" value="F:choline dehydrogenase activity"/>
    <property type="evidence" value="ECO:0007669"/>
    <property type="project" value="UniProtKB-EC"/>
</dbReference>
<dbReference type="Pfam" id="PF00732">
    <property type="entry name" value="GMC_oxred_N"/>
    <property type="match status" value="1"/>
</dbReference>
<proteinExistence type="inferred from homology"/>